<evidence type="ECO:0000313" key="1">
    <source>
        <dbReference type="EMBL" id="KAI8441025.1"/>
    </source>
</evidence>
<protein>
    <submittedName>
        <fullName evidence="1">Uncharacterized protein</fullName>
    </submittedName>
</protein>
<name>A0ACC0KXI4_CHOFU</name>
<keyword evidence="2" id="KW-1185">Reference proteome</keyword>
<organism evidence="1 2">
    <name type="scientific">Choristoneura fumiferana</name>
    <name type="common">Spruce budworm moth</name>
    <name type="synonym">Archips fumiferana</name>
    <dbReference type="NCBI Taxonomy" id="7141"/>
    <lineage>
        <taxon>Eukaryota</taxon>
        <taxon>Metazoa</taxon>
        <taxon>Ecdysozoa</taxon>
        <taxon>Arthropoda</taxon>
        <taxon>Hexapoda</taxon>
        <taxon>Insecta</taxon>
        <taxon>Pterygota</taxon>
        <taxon>Neoptera</taxon>
        <taxon>Endopterygota</taxon>
        <taxon>Lepidoptera</taxon>
        <taxon>Glossata</taxon>
        <taxon>Ditrysia</taxon>
        <taxon>Tortricoidea</taxon>
        <taxon>Tortricidae</taxon>
        <taxon>Tortricinae</taxon>
        <taxon>Choristoneura</taxon>
    </lineage>
</organism>
<accession>A0ACC0KXI4</accession>
<comment type="caution">
    <text evidence="1">The sequence shown here is derived from an EMBL/GenBank/DDBJ whole genome shotgun (WGS) entry which is preliminary data.</text>
</comment>
<sequence length="410" mass="46797">MISLVLRFPLHLPLHFPHHFPLRLHHFPPELYKNELVRQSSTDSAELEFCGKLHFAIRYDTEVEALVGKIFEARDLPIKDVTGSSDPYIKVFLLPDRKKKYQTKVHRKNLNPVFNETFLFSVPYEELRQRYLQFSVYDFDRFSRHDLIGHVVLKGLLESADLHQEIEYTMNILAAPQSVFRTLRHGGRMTLRRSLAADGCEGLKTEYCGAPWKRPMSSSGLLKADDDDDDDGRAFKKEKKDLGELMLSLCYLPTAGRLTVTVIKGRNLKAMDISGSSDPYVKICLICQGKRIKKKKTTVKKNTLNPVYNEALVFDLPSENVFDITLLVKVIDYDRIGSNELIGCTAIGSSLIGMGREHWLEMLDNPRKPVAQWYPLNKSPPSNITLPTNEQQHGLSCLNGREDSMFGDIE</sequence>
<evidence type="ECO:0000313" key="2">
    <source>
        <dbReference type="Proteomes" id="UP001064048"/>
    </source>
</evidence>
<gene>
    <name evidence="1" type="ORF">MSG28_009298</name>
</gene>
<reference evidence="1 2" key="1">
    <citation type="journal article" date="2022" name="Genome Biol. Evol.">
        <title>The Spruce Budworm Genome: Reconstructing the Evolutionary History of Antifreeze Proteins.</title>
        <authorList>
            <person name="Beliveau C."/>
            <person name="Gagne P."/>
            <person name="Picq S."/>
            <person name="Vernygora O."/>
            <person name="Keeling C.I."/>
            <person name="Pinkney K."/>
            <person name="Doucet D."/>
            <person name="Wen F."/>
            <person name="Johnston J.S."/>
            <person name="Maaroufi H."/>
            <person name="Boyle B."/>
            <person name="Laroche J."/>
            <person name="Dewar K."/>
            <person name="Juretic N."/>
            <person name="Blackburn G."/>
            <person name="Nisole A."/>
            <person name="Brunet B."/>
            <person name="Brandao M."/>
            <person name="Lumley L."/>
            <person name="Duan J."/>
            <person name="Quan G."/>
            <person name="Lucarotti C.J."/>
            <person name="Roe A.D."/>
            <person name="Sperling F.A.H."/>
            <person name="Levesque R.C."/>
            <person name="Cusson M."/>
        </authorList>
    </citation>
    <scope>NUCLEOTIDE SEQUENCE [LARGE SCALE GENOMIC DNA]</scope>
    <source>
        <strain evidence="1">Glfc:IPQL:Cfum</strain>
    </source>
</reference>
<proteinExistence type="predicted"/>
<dbReference type="Proteomes" id="UP001064048">
    <property type="component" value="Chromosome 15"/>
</dbReference>
<dbReference type="EMBL" id="CM046115">
    <property type="protein sequence ID" value="KAI8441025.1"/>
    <property type="molecule type" value="Genomic_DNA"/>
</dbReference>